<keyword evidence="4" id="KW-1185">Reference proteome</keyword>
<feature type="region of interest" description="Disordered" evidence="1">
    <location>
        <begin position="275"/>
        <end position="295"/>
    </location>
</feature>
<dbReference type="Proteomes" id="UP000002320">
    <property type="component" value="Unassembled WGS sequence"/>
</dbReference>
<organism>
    <name type="scientific">Culex quinquefasciatus</name>
    <name type="common">Southern house mosquito</name>
    <name type="synonym">Culex pungens</name>
    <dbReference type="NCBI Taxonomy" id="7176"/>
    <lineage>
        <taxon>Eukaryota</taxon>
        <taxon>Metazoa</taxon>
        <taxon>Ecdysozoa</taxon>
        <taxon>Arthropoda</taxon>
        <taxon>Hexapoda</taxon>
        <taxon>Insecta</taxon>
        <taxon>Pterygota</taxon>
        <taxon>Neoptera</taxon>
        <taxon>Endopterygota</taxon>
        <taxon>Diptera</taxon>
        <taxon>Nematocera</taxon>
        <taxon>Culicoidea</taxon>
        <taxon>Culicidae</taxon>
        <taxon>Culicinae</taxon>
        <taxon>Culicini</taxon>
        <taxon>Culex</taxon>
        <taxon>Culex</taxon>
    </lineage>
</organism>
<dbReference type="HOGENOM" id="CLU_944153_0_0_1"/>
<gene>
    <name evidence="3" type="primary">6049263</name>
    <name evidence="2" type="ORF">CpipJ_CPIJ016040</name>
</gene>
<reference evidence="3" key="2">
    <citation type="submission" date="2020-05" db="UniProtKB">
        <authorList>
            <consortium name="EnsemblMetazoa"/>
        </authorList>
    </citation>
    <scope>IDENTIFICATION</scope>
    <source>
        <strain evidence="3">JHB</strain>
    </source>
</reference>
<reference evidence="2" key="1">
    <citation type="submission" date="2007-03" db="EMBL/GenBank/DDBJ databases">
        <title>Annotation of Culex pipiens quinquefasciatus.</title>
        <authorList>
            <consortium name="The Broad Institute Genome Sequencing Platform"/>
            <person name="Atkinson P.W."/>
            <person name="Hemingway J."/>
            <person name="Christensen B.M."/>
            <person name="Higgs S."/>
            <person name="Kodira C."/>
            <person name="Hannick L."/>
            <person name="Megy K."/>
            <person name="O'Leary S."/>
            <person name="Pearson M."/>
            <person name="Haas B.J."/>
            <person name="Mauceli E."/>
            <person name="Wortman J.R."/>
            <person name="Lee N.H."/>
            <person name="Guigo R."/>
            <person name="Stanke M."/>
            <person name="Alvarado L."/>
            <person name="Amedeo P."/>
            <person name="Antoine C.H."/>
            <person name="Arensburger P."/>
            <person name="Bidwell S.L."/>
            <person name="Crawford M."/>
            <person name="Camaro F."/>
            <person name="Devon K."/>
            <person name="Engels R."/>
            <person name="Hammond M."/>
            <person name="Howarth C."/>
            <person name="Koehrsen M."/>
            <person name="Lawson D."/>
            <person name="Montgomery P."/>
            <person name="Nene V."/>
            <person name="Nusbaum C."/>
            <person name="Puiu D."/>
            <person name="Romero-Severson J."/>
            <person name="Severson D.W."/>
            <person name="Shumway M."/>
            <person name="Sisk P."/>
            <person name="Stolte C."/>
            <person name="Zeng Q."/>
            <person name="Eisenstadt E."/>
            <person name="Fraser-Liggett C."/>
            <person name="Strausberg R."/>
            <person name="Galagan J."/>
            <person name="Birren B."/>
            <person name="Collins F.H."/>
        </authorList>
    </citation>
    <scope>NUCLEOTIDE SEQUENCE [LARGE SCALE GENOMIC DNA]</scope>
    <source>
        <strain evidence="2">JHB</strain>
    </source>
</reference>
<evidence type="ECO:0000313" key="3">
    <source>
        <dbReference type="EnsemblMetazoa" id="CPIJ016040-PA"/>
    </source>
</evidence>
<evidence type="ECO:0000256" key="1">
    <source>
        <dbReference type="SAM" id="MobiDB-lite"/>
    </source>
</evidence>
<name>B0X8T0_CULQU</name>
<dbReference type="VEuPathDB" id="VectorBase:CPIJ016040"/>
<sequence>MAAAALHVQARGIKSTRKHEFKKVNDDCLGTICDNTLAVLMGTNLTTLQRTSLEMIVSSLKINCTENQLLDAVSGWGKAFPNENTTPLRLMILNQKHRSLRCHKLHGFDSVCTANSPEIYLKIGVYVGGSGLQRSSRTIKSTNSGFLRVHIANYGRGERCITRSSLPGSDIASRRVRMCAALLIRLLEPVLDSCCNRSLHTPALSSTLGSEMVMWKIPVDCHVCLWPLITSHTHVRLGGSCVDGGEVDRLEMYNIQAIPIEDDSCLLEGEELEEEPLPALHSSPAVDDDKSQVFL</sequence>
<protein>
    <recommendedName>
        <fullName evidence="5">BACK domain-containing protein</fullName>
    </recommendedName>
</protein>
<dbReference type="KEGG" id="cqu:CpipJ_CPIJ016040"/>
<evidence type="ECO:0008006" key="5">
    <source>
        <dbReference type="Google" id="ProtNLM"/>
    </source>
</evidence>
<accession>B0X8T0</accession>
<dbReference type="InParanoid" id="B0X8T0"/>
<evidence type="ECO:0000313" key="4">
    <source>
        <dbReference type="Proteomes" id="UP000002320"/>
    </source>
</evidence>
<dbReference type="EMBL" id="DS232500">
    <property type="protein sequence ID" value="EDS42672.1"/>
    <property type="molecule type" value="Genomic_DNA"/>
</dbReference>
<evidence type="ECO:0000313" key="2">
    <source>
        <dbReference type="EMBL" id="EDS42672.1"/>
    </source>
</evidence>
<dbReference type="AlphaFoldDB" id="B0X8T0"/>
<dbReference type="EnsemblMetazoa" id="CPIJ016040-RA">
    <property type="protein sequence ID" value="CPIJ016040-PA"/>
    <property type="gene ID" value="CPIJ016040"/>
</dbReference>
<proteinExistence type="predicted"/>